<keyword evidence="1" id="KW-1133">Transmembrane helix</keyword>
<accession>A0A0W0EYX3</accession>
<keyword evidence="1" id="KW-0472">Membrane</keyword>
<protein>
    <submittedName>
        <fullName evidence="2">Uncharacterized protein</fullName>
    </submittedName>
</protein>
<name>A0A0W0EYX3_MONRR</name>
<feature type="transmembrane region" description="Helical" evidence="1">
    <location>
        <begin position="7"/>
        <end position="27"/>
    </location>
</feature>
<evidence type="ECO:0000313" key="2">
    <source>
        <dbReference type="EMBL" id="KTB29274.1"/>
    </source>
</evidence>
<reference evidence="2 3" key="1">
    <citation type="submission" date="2015-12" db="EMBL/GenBank/DDBJ databases">
        <title>Draft genome sequence of Moniliophthora roreri, the causal agent of frosty pod rot of cacao.</title>
        <authorList>
            <person name="Aime M.C."/>
            <person name="Diaz-Valderrama J.R."/>
            <person name="Kijpornyongpan T."/>
            <person name="Phillips-Mora W."/>
        </authorList>
    </citation>
    <scope>NUCLEOTIDE SEQUENCE [LARGE SCALE GENOMIC DNA]</scope>
    <source>
        <strain evidence="2 3">MCA 2952</strain>
    </source>
</reference>
<organism evidence="2 3">
    <name type="scientific">Moniliophthora roreri</name>
    <name type="common">Frosty pod rot fungus</name>
    <name type="synonym">Monilia roreri</name>
    <dbReference type="NCBI Taxonomy" id="221103"/>
    <lineage>
        <taxon>Eukaryota</taxon>
        <taxon>Fungi</taxon>
        <taxon>Dikarya</taxon>
        <taxon>Basidiomycota</taxon>
        <taxon>Agaricomycotina</taxon>
        <taxon>Agaricomycetes</taxon>
        <taxon>Agaricomycetidae</taxon>
        <taxon>Agaricales</taxon>
        <taxon>Marasmiineae</taxon>
        <taxon>Marasmiaceae</taxon>
        <taxon>Moniliophthora</taxon>
    </lineage>
</organism>
<dbReference type="Proteomes" id="UP000054988">
    <property type="component" value="Unassembled WGS sequence"/>
</dbReference>
<gene>
    <name evidence="2" type="ORF">WG66_18162</name>
</gene>
<keyword evidence="1" id="KW-0812">Transmembrane</keyword>
<evidence type="ECO:0000256" key="1">
    <source>
        <dbReference type="SAM" id="Phobius"/>
    </source>
</evidence>
<feature type="transmembrane region" description="Helical" evidence="1">
    <location>
        <begin position="39"/>
        <end position="58"/>
    </location>
</feature>
<dbReference type="AlphaFoldDB" id="A0A0W0EYX3"/>
<dbReference type="EMBL" id="LATX01002438">
    <property type="protein sequence ID" value="KTB29274.1"/>
    <property type="molecule type" value="Genomic_DNA"/>
</dbReference>
<evidence type="ECO:0000313" key="3">
    <source>
        <dbReference type="Proteomes" id="UP000054988"/>
    </source>
</evidence>
<proteinExistence type="predicted"/>
<comment type="caution">
    <text evidence="2">The sequence shown here is derived from an EMBL/GenBank/DDBJ whole genome shotgun (WGS) entry which is preliminary data.</text>
</comment>
<sequence length="84" mass="8716">MKTISGLILDSGIIYPAAIILALVVSMTADPSASGTSPAYLFPVAWQAAGMAPTFTIVHTATQKSWSVGQVLTMLSFAEGGRTE</sequence>